<organism evidence="3 4">
    <name type="scientific">candidate division MSBL1 archaeon SCGC-AAA382A20</name>
    <dbReference type="NCBI Taxonomy" id="1698280"/>
    <lineage>
        <taxon>Archaea</taxon>
        <taxon>Methanobacteriati</taxon>
        <taxon>Methanobacteriota</taxon>
        <taxon>candidate division MSBL1</taxon>
    </lineage>
</organism>
<dbReference type="InterPro" id="IPR013324">
    <property type="entry name" value="RNA_pol_sigma_r3/r4-like"/>
</dbReference>
<feature type="coiled-coil region" evidence="1">
    <location>
        <begin position="148"/>
        <end position="182"/>
    </location>
</feature>
<evidence type="ECO:0000313" key="3">
    <source>
        <dbReference type="EMBL" id="KXB07627.1"/>
    </source>
</evidence>
<name>A0A133VMI9_9EURY</name>
<protein>
    <recommendedName>
        <fullName evidence="2">RNA polymerase sigma factor 70 region 4 type 2 domain-containing protein</fullName>
    </recommendedName>
</protein>
<reference evidence="3 4" key="1">
    <citation type="journal article" date="2016" name="Sci. Rep.">
        <title>Metabolic traits of an uncultured archaeal lineage -MSBL1- from brine pools of the Red Sea.</title>
        <authorList>
            <person name="Mwirichia R."/>
            <person name="Alam I."/>
            <person name="Rashid M."/>
            <person name="Vinu M."/>
            <person name="Ba-Alawi W."/>
            <person name="Anthony Kamau A."/>
            <person name="Kamanda Ngugi D."/>
            <person name="Goker M."/>
            <person name="Klenk H.P."/>
            <person name="Bajic V."/>
            <person name="Stingl U."/>
        </authorList>
    </citation>
    <scope>NUCLEOTIDE SEQUENCE [LARGE SCALE GENOMIC DNA]</scope>
    <source>
        <strain evidence="3">SCGC-AAA382A20</strain>
    </source>
</reference>
<dbReference type="Pfam" id="PF08281">
    <property type="entry name" value="Sigma70_r4_2"/>
    <property type="match status" value="1"/>
</dbReference>
<keyword evidence="4" id="KW-1185">Reference proteome</keyword>
<proteinExistence type="predicted"/>
<feature type="domain" description="RNA polymerase sigma factor 70 region 4 type 2" evidence="2">
    <location>
        <begin position="128"/>
        <end position="169"/>
    </location>
</feature>
<accession>A0A133VMI9</accession>
<evidence type="ECO:0000313" key="4">
    <source>
        <dbReference type="Proteomes" id="UP000070263"/>
    </source>
</evidence>
<dbReference type="SUPFAM" id="SSF88659">
    <property type="entry name" value="Sigma3 and sigma4 domains of RNA polymerase sigma factors"/>
    <property type="match status" value="1"/>
</dbReference>
<dbReference type="GO" id="GO:0006352">
    <property type="term" value="P:DNA-templated transcription initiation"/>
    <property type="evidence" value="ECO:0007669"/>
    <property type="project" value="InterPro"/>
</dbReference>
<comment type="caution">
    <text evidence="3">The sequence shown here is derived from an EMBL/GenBank/DDBJ whole genome shotgun (WGS) entry which is preliminary data.</text>
</comment>
<dbReference type="GO" id="GO:0016987">
    <property type="term" value="F:sigma factor activity"/>
    <property type="evidence" value="ECO:0007669"/>
    <property type="project" value="InterPro"/>
</dbReference>
<dbReference type="GO" id="GO:0003677">
    <property type="term" value="F:DNA binding"/>
    <property type="evidence" value="ECO:0007669"/>
    <property type="project" value="InterPro"/>
</dbReference>
<dbReference type="Proteomes" id="UP000070263">
    <property type="component" value="Unassembled WGS sequence"/>
</dbReference>
<evidence type="ECO:0000259" key="2">
    <source>
        <dbReference type="Pfam" id="PF08281"/>
    </source>
</evidence>
<keyword evidence="1" id="KW-0175">Coiled coil</keyword>
<sequence>MSHKLSQATKTLRKSLQKFQQAVAEDSLPVRNISESKIIETIEKLSDILFMALNKSFDFSSLCEQCDRREECEEPCEKLNEMLPGVEKGRGRRENRQEWYPMDPERDRREDFREVYDQFRRFSFHFTEKQFEAVALYYRDCMTETEIAEKLEISISSVNGRLQRAREKIEELRKNTKKDEITERKVKKRGLGENVGDSLKGKRR</sequence>
<dbReference type="EMBL" id="LHYE01000004">
    <property type="protein sequence ID" value="KXB07627.1"/>
    <property type="molecule type" value="Genomic_DNA"/>
</dbReference>
<dbReference type="InterPro" id="IPR013249">
    <property type="entry name" value="RNA_pol_sigma70_r4_t2"/>
</dbReference>
<dbReference type="Gene3D" id="1.10.10.10">
    <property type="entry name" value="Winged helix-like DNA-binding domain superfamily/Winged helix DNA-binding domain"/>
    <property type="match status" value="1"/>
</dbReference>
<evidence type="ECO:0000256" key="1">
    <source>
        <dbReference type="SAM" id="Coils"/>
    </source>
</evidence>
<dbReference type="InterPro" id="IPR036388">
    <property type="entry name" value="WH-like_DNA-bd_sf"/>
</dbReference>
<gene>
    <name evidence="3" type="ORF">AKJ51_00735</name>
</gene>
<dbReference type="AlphaFoldDB" id="A0A133VMI9"/>